<gene>
    <name evidence="1" type="ORF">NW766_005778</name>
</gene>
<keyword evidence="2" id="KW-1185">Reference proteome</keyword>
<proteinExistence type="predicted"/>
<reference evidence="1" key="1">
    <citation type="submission" date="2022-10" db="EMBL/GenBank/DDBJ databases">
        <title>Fusarium specimens isolated from Avocado Roots.</title>
        <authorList>
            <person name="Stajich J."/>
            <person name="Roper C."/>
            <person name="Heimlech-Rivalta G."/>
        </authorList>
    </citation>
    <scope>NUCLEOTIDE SEQUENCE</scope>
    <source>
        <strain evidence="1">CF00143</strain>
    </source>
</reference>
<organism evidence="1 2">
    <name type="scientific">Fusarium irregulare</name>
    <dbReference type="NCBI Taxonomy" id="2494466"/>
    <lineage>
        <taxon>Eukaryota</taxon>
        <taxon>Fungi</taxon>
        <taxon>Dikarya</taxon>
        <taxon>Ascomycota</taxon>
        <taxon>Pezizomycotina</taxon>
        <taxon>Sordariomycetes</taxon>
        <taxon>Hypocreomycetidae</taxon>
        <taxon>Hypocreales</taxon>
        <taxon>Nectriaceae</taxon>
        <taxon>Fusarium</taxon>
        <taxon>Fusarium incarnatum-equiseti species complex</taxon>
    </lineage>
</organism>
<protein>
    <submittedName>
        <fullName evidence="1">Uncharacterized protein</fullName>
    </submittedName>
</protein>
<dbReference type="EMBL" id="JAPDHF010000007">
    <property type="protein sequence ID" value="KAJ4015435.1"/>
    <property type="molecule type" value="Genomic_DNA"/>
</dbReference>
<evidence type="ECO:0000313" key="1">
    <source>
        <dbReference type="EMBL" id="KAJ4015435.1"/>
    </source>
</evidence>
<dbReference type="Proteomes" id="UP001152130">
    <property type="component" value="Unassembled WGS sequence"/>
</dbReference>
<dbReference type="AlphaFoldDB" id="A0A9W8UBS9"/>
<comment type="caution">
    <text evidence="1">The sequence shown here is derived from an EMBL/GenBank/DDBJ whole genome shotgun (WGS) entry which is preliminary data.</text>
</comment>
<dbReference type="OrthoDB" id="5035669at2759"/>
<evidence type="ECO:0000313" key="2">
    <source>
        <dbReference type="Proteomes" id="UP001152130"/>
    </source>
</evidence>
<accession>A0A9W8UBS9</accession>
<sequence length="715" mass="80411">MSSPAPLPTEIREALKTFLQDDLKHAEGDAESLFGHIAMPPCRLLGIPQAIYDLLPVDRSDTRVIFVNFDERVAAVDNDLPVENFSFADFLVILRKNIRPKKGPFPWWEPVDIDDWRERILPSKAVIAMQLDTQISAQCALALTCLVEWACADFPVERDIRVVTMSPPVDQDLLLDLVSQKEVDPSVSVCDIQALWTRAPTKDCQIHVARSFEQMYESLQDVVNEPSTNARLVLSFDEDIDNYISSPSGDEEDETFERFHVSASDPPLNIFQLAQKAKPGKTIVATIFGHFDHLPLTWDSFQEVHLVVGHVDTTTPAWDNKSQQVLAPHWTSRQDRMSQLWWADQPAGVAVTVYSAKYTPEDFVKNGASHIRLVQGAHLGGYIVAAIDLMSYGVGSNETIALFVQNPSAVECIKIRLTRQTLISSNRLNLGSTEAKLFRDALPSFNYDYRVAMLFALDCNPAVRRFKAQFIALLISGAGCRFENTEITLQDINDMFSAARGYGSSLVRYGTTWVTLGLVKLLFAVMTGSGNTYDLRCVAFHAPSVEVVRNTYYRLLDVFQEHELNPDYLPFETSEHGLSKDDRLRFHTDLFLAYMDQVVLCHRPTERDDGNYDPEFTSLTSMQPCEFSLGTNVLSLLFNPRRVAREMGHDGWYGISHKLSRSYGSLTFDDWVVIPAEVIALWSEETGLTPSDLASTVVHQTSNSNEVTDESFDLL</sequence>
<name>A0A9W8UBS9_9HYPO</name>